<evidence type="ECO:0000256" key="8">
    <source>
        <dbReference type="ARBA" id="ARBA00022741"/>
    </source>
</evidence>
<feature type="domain" description="Protein kinase" evidence="16">
    <location>
        <begin position="333"/>
        <end position="539"/>
    </location>
</feature>
<feature type="domain" description="Bulb-type lectin" evidence="17">
    <location>
        <begin position="152"/>
        <end position="274"/>
    </location>
</feature>
<keyword evidence="14" id="KW-0675">Receptor</keyword>
<evidence type="ECO:0000256" key="13">
    <source>
        <dbReference type="ARBA" id="ARBA00023157"/>
    </source>
</evidence>
<keyword evidence="6" id="KW-0732">Signal</keyword>
<evidence type="ECO:0000256" key="1">
    <source>
        <dbReference type="ARBA" id="ARBA00004251"/>
    </source>
</evidence>
<dbReference type="SUPFAM" id="SSF49870">
    <property type="entry name" value="Osmotin, thaumatin-like protein"/>
    <property type="match status" value="1"/>
</dbReference>
<dbReference type="InterPro" id="IPR017949">
    <property type="entry name" value="Thaumatin_CS"/>
</dbReference>
<keyword evidence="11" id="KW-1133">Transmembrane helix</keyword>
<keyword evidence="2" id="KW-1003">Cell membrane</keyword>
<evidence type="ECO:0000256" key="11">
    <source>
        <dbReference type="ARBA" id="ARBA00022989"/>
    </source>
</evidence>
<comment type="subcellular location">
    <subcellularLocation>
        <location evidence="1">Cell membrane</location>
        <topology evidence="1">Single-pass type I membrane protein</topology>
    </subcellularLocation>
</comment>
<evidence type="ECO:0000256" key="14">
    <source>
        <dbReference type="ARBA" id="ARBA00023170"/>
    </source>
</evidence>
<dbReference type="FunFam" id="3.30.200.20:FF:000330">
    <property type="entry name" value="G-type lectin S-receptor-like serine/threonine-protein kinase At4g03230"/>
    <property type="match status" value="1"/>
</dbReference>
<accession>A0AAD5GHE6</accession>
<evidence type="ECO:0000256" key="2">
    <source>
        <dbReference type="ARBA" id="ARBA00022475"/>
    </source>
</evidence>
<reference evidence="18" key="1">
    <citation type="submission" date="2022-06" db="EMBL/GenBank/DDBJ databases">
        <title>Uncovering the hologenomic basis of an extraordinary plant invasion.</title>
        <authorList>
            <person name="Bieker V.C."/>
            <person name="Martin M.D."/>
            <person name="Gilbert T."/>
            <person name="Hodgins K."/>
            <person name="Battlay P."/>
            <person name="Petersen B."/>
            <person name="Wilson J."/>
        </authorList>
    </citation>
    <scope>NUCLEOTIDE SEQUENCE</scope>
    <source>
        <strain evidence="18">AA19_3_7</strain>
        <tissue evidence="18">Leaf</tissue>
    </source>
</reference>
<dbReference type="InterPro" id="IPR001480">
    <property type="entry name" value="Bulb-type_lectin_dom"/>
</dbReference>
<evidence type="ECO:0000256" key="12">
    <source>
        <dbReference type="ARBA" id="ARBA00023136"/>
    </source>
</evidence>
<dbReference type="PROSITE" id="PS51367">
    <property type="entry name" value="THAUMATIN_2"/>
    <property type="match status" value="1"/>
</dbReference>
<organism evidence="18 19">
    <name type="scientific">Ambrosia artemisiifolia</name>
    <name type="common">Common ragweed</name>
    <dbReference type="NCBI Taxonomy" id="4212"/>
    <lineage>
        <taxon>Eukaryota</taxon>
        <taxon>Viridiplantae</taxon>
        <taxon>Streptophyta</taxon>
        <taxon>Embryophyta</taxon>
        <taxon>Tracheophyta</taxon>
        <taxon>Spermatophyta</taxon>
        <taxon>Magnoliopsida</taxon>
        <taxon>eudicotyledons</taxon>
        <taxon>Gunneridae</taxon>
        <taxon>Pentapetalae</taxon>
        <taxon>asterids</taxon>
        <taxon>campanulids</taxon>
        <taxon>Asterales</taxon>
        <taxon>Asteraceae</taxon>
        <taxon>Asteroideae</taxon>
        <taxon>Heliantheae alliance</taxon>
        <taxon>Heliantheae</taxon>
        <taxon>Ambrosia</taxon>
    </lineage>
</organism>
<keyword evidence="8" id="KW-0547">Nucleotide-binding</keyword>
<keyword evidence="12" id="KW-0472">Membrane</keyword>
<dbReference type="Pfam" id="PF01453">
    <property type="entry name" value="B_lectin"/>
    <property type="match status" value="1"/>
</dbReference>
<dbReference type="PROSITE" id="PS50011">
    <property type="entry name" value="PROTEIN_KINASE_DOM"/>
    <property type="match status" value="1"/>
</dbReference>
<dbReference type="PRINTS" id="PR00347">
    <property type="entry name" value="THAUMATIN"/>
</dbReference>
<keyword evidence="15" id="KW-0325">Glycoprotein</keyword>
<dbReference type="PANTHER" id="PTHR27006">
    <property type="entry name" value="PROMASTIGOTE SURFACE ANTIGEN PROTEIN PSA"/>
    <property type="match status" value="1"/>
</dbReference>
<dbReference type="InterPro" id="IPR011009">
    <property type="entry name" value="Kinase-like_dom_sf"/>
</dbReference>
<dbReference type="InterPro" id="IPR001938">
    <property type="entry name" value="Thaumatin"/>
</dbReference>
<gene>
    <name evidence="18" type="ORF">M8C21_011606</name>
</gene>
<dbReference type="SUPFAM" id="SSF56112">
    <property type="entry name" value="Protein kinase-like (PK-like)"/>
    <property type="match status" value="1"/>
</dbReference>
<comment type="caution">
    <text evidence="18">The sequence shown here is derived from an EMBL/GenBank/DDBJ whole genome shotgun (WGS) entry which is preliminary data.</text>
</comment>
<dbReference type="EMBL" id="JAMZMK010007957">
    <property type="protein sequence ID" value="KAI7742572.1"/>
    <property type="molecule type" value="Genomic_DNA"/>
</dbReference>
<dbReference type="PANTHER" id="PTHR27006:SF597">
    <property type="entry name" value="PROTEIN KINASE DOMAIN-CONTAINING PROTEIN"/>
    <property type="match status" value="1"/>
</dbReference>
<dbReference type="PROSITE" id="PS50927">
    <property type="entry name" value="BULB_LECTIN"/>
    <property type="match status" value="1"/>
</dbReference>
<dbReference type="SUPFAM" id="SSF51110">
    <property type="entry name" value="alpha-D-mannose-specific plant lectins"/>
    <property type="match status" value="1"/>
</dbReference>
<protein>
    <submittedName>
        <fullName evidence="18">Uncharacterized protein</fullName>
    </submittedName>
</protein>
<evidence type="ECO:0000256" key="3">
    <source>
        <dbReference type="ARBA" id="ARBA00022527"/>
    </source>
</evidence>
<keyword evidence="9" id="KW-0418">Kinase</keyword>
<evidence type="ECO:0000256" key="10">
    <source>
        <dbReference type="ARBA" id="ARBA00022840"/>
    </source>
</evidence>
<dbReference type="InterPro" id="IPR036426">
    <property type="entry name" value="Bulb-type_lectin_dom_sf"/>
</dbReference>
<evidence type="ECO:0000256" key="7">
    <source>
        <dbReference type="ARBA" id="ARBA00022734"/>
    </source>
</evidence>
<dbReference type="GO" id="GO:0005886">
    <property type="term" value="C:plasma membrane"/>
    <property type="evidence" value="ECO:0007669"/>
    <property type="project" value="UniProtKB-SubCell"/>
</dbReference>
<keyword evidence="13" id="KW-1015">Disulfide bond</keyword>
<dbReference type="GO" id="GO:0030246">
    <property type="term" value="F:carbohydrate binding"/>
    <property type="evidence" value="ECO:0007669"/>
    <property type="project" value="UniProtKB-KW"/>
</dbReference>
<dbReference type="Proteomes" id="UP001206925">
    <property type="component" value="Unassembled WGS sequence"/>
</dbReference>
<evidence type="ECO:0000256" key="9">
    <source>
        <dbReference type="ARBA" id="ARBA00022777"/>
    </source>
</evidence>
<keyword evidence="3" id="KW-0723">Serine/threonine-protein kinase</keyword>
<dbReference type="SMART" id="SM00108">
    <property type="entry name" value="B_lectin"/>
    <property type="match status" value="1"/>
</dbReference>
<dbReference type="Gene3D" id="2.90.10.10">
    <property type="entry name" value="Bulb-type lectin domain"/>
    <property type="match status" value="1"/>
</dbReference>
<evidence type="ECO:0000313" key="19">
    <source>
        <dbReference type="Proteomes" id="UP001206925"/>
    </source>
</evidence>
<evidence type="ECO:0000256" key="6">
    <source>
        <dbReference type="ARBA" id="ARBA00022729"/>
    </source>
</evidence>
<dbReference type="InterPro" id="IPR000719">
    <property type="entry name" value="Prot_kinase_dom"/>
</dbReference>
<dbReference type="CDD" id="cd00028">
    <property type="entry name" value="B_lectin"/>
    <property type="match status" value="1"/>
</dbReference>
<proteinExistence type="predicted"/>
<keyword evidence="5" id="KW-0812">Transmembrane</keyword>
<dbReference type="GO" id="GO:0004674">
    <property type="term" value="F:protein serine/threonine kinase activity"/>
    <property type="evidence" value="ECO:0007669"/>
    <property type="project" value="UniProtKB-KW"/>
</dbReference>
<keyword evidence="10" id="KW-0067">ATP-binding</keyword>
<evidence type="ECO:0000256" key="4">
    <source>
        <dbReference type="ARBA" id="ARBA00022679"/>
    </source>
</evidence>
<keyword evidence="7" id="KW-0430">Lectin</keyword>
<dbReference type="Gene3D" id="2.60.110.10">
    <property type="entry name" value="Thaumatin"/>
    <property type="match status" value="2"/>
</dbReference>
<dbReference type="AlphaFoldDB" id="A0AAD5GHE6"/>
<dbReference type="Pfam" id="PF00314">
    <property type="entry name" value="Thaumatin"/>
    <property type="match status" value="1"/>
</dbReference>
<dbReference type="GO" id="GO:0005524">
    <property type="term" value="F:ATP binding"/>
    <property type="evidence" value="ECO:0007669"/>
    <property type="project" value="UniProtKB-KW"/>
</dbReference>
<dbReference type="Gene3D" id="1.10.510.10">
    <property type="entry name" value="Transferase(Phosphotransferase) domain 1"/>
    <property type="match status" value="1"/>
</dbReference>
<dbReference type="InterPro" id="IPR037176">
    <property type="entry name" value="Osmotin/thaumatin-like_sf"/>
</dbReference>
<dbReference type="Gene3D" id="3.30.200.20">
    <property type="entry name" value="Phosphorylase Kinase, domain 1"/>
    <property type="match status" value="1"/>
</dbReference>
<keyword evidence="4" id="KW-0808">Transferase</keyword>
<keyword evidence="19" id="KW-1185">Reference proteome</keyword>
<evidence type="ECO:0000256" key="15">
    <source>
        <dbReference type="ARBA" id="ARBA00023180"/>
    </source>
</evidence>
<sequence length="539" mass="59898">MTGFKLTEGTSRSFKAPEGNWTGRLWGRTGCSFNGSGHGPCKTGDCGSGQIECNGGSAAPPVTIAHCTKRGCSYDLNKRCPKELMLKGGGGCHNPCQVFGTPKYCCNNTCEPTPYSRLFTAACPRSDRAGGLHSSCDSDNYTVRFCPPYGAFSTMKVGSQLNSDEQLVSINGKFTLGLRYYMGIWYTGDHADDAYDIDRTVWVANPNAPSITDPSILSIDPNTGNLIINSGDTSRLSITNIRAGPNPNVTATLEDNGNFRLINESNKRVLWQSFDHPTNVLLPEYKRRKRDEYFLELVASESFKDVHQVESDGRCGDLLLFSFASIMTATNDFSLENKLGQGGFGPVYKGRLNDGRQIAIKRLSRSSGQGLVEFKNELVLIAKLQHKNLVRILGCCIHREEKMLIYEYMPNKSLDFFLFDENRKAELDWPKRLSKTIAWELWQQGNAMELEDPTLGSTCVVQQFLRTFHVALLCVQESAKDRPTTSELVSMLFNDSISLPTPKRSAFFTGRVEPNTTLDQIKPEDCSINNMTMSVMEGR</sequence>
<dbReference type="SMART" id="SM00205">
    <property type="entry name" value="THN"/>
    <property type="match status" value="1"/>
</dbReference>
<evidence type="ECO:0000259" key="16">
    <source>
        <dbReference type="PROSITE" id="PS50011"/>
    </source>
</evidence>
<evidence type="ECO:0000313" key="18">
    <source>
        <dbReference type="EMBL" id="KAI7742572.1"/>
    </source>
</evidence>
<dbReference type="InterPro" id="IPR001245">
    <property type="entry name" value="Ser-Thr/Tyr_kinase_cat_dom"/>
</dbReference>
<evidence type="ECO:0000259" key="17">
    <source>
        <dbReference type="PROSITE" id="PS50927"/>
    </source>
</evidence>
<name>A0AAD5GHE6_AMBAR</name>
<evidence type="ECO:0000256" key="5">
    <source>
        <dbReference type="ARBA" id="ARBA00022692"/>
    </source>
</evidence>
<dbReference type="PROSITE" id="PS00316">
    <property type="entry name" value="THAUMATIN_1"/>
    <property type="match status" value="1"/>
</dbReference>
<dbReference type="Pfam" id="PF07714">
    <property type="entry name" value="PK_Tyr_Ser-Thr"/>
    <property type="match status" value="1"/>
</dbReference>